<gene>
    <name evidence="3" type="ORF">LAZ67_21001398</name>
</gene>
<accession>A0ABY6LQW7</accession>
<dbReference type="Gene3D" id="1.10.340.70">
    <property type="match status" value="1"/>
</dbReference>
<evidence type="ECO:0000256" key="1">
    <source>
        <dbReference type="ARBA" id="ARBA00012493"/>
    </source>
</evidence>
<evidence type="ECO:0000313" key="4">
    <source>
        <dbReference type="Proteomes" id="UP001235939"/>
    </source>
</evidence>
<organism evidence="3 4">
    <name type="scientific">Cordylochernes scorpioides</name>
    <dbReference type="NCBI Taxonomy" id="51811"/>
    <lineage>
        <taxon>Eukaryota</taxon>
        <taxon>Metazoa</taxon>
        <taxon>Ecdysozoa</taxon>
        <taxon>Arthropoda</taxon>
        <taxon>Chelicerata</taxon>
        <taxon>Arachnida</taxon>
        <taxon>Pseudoscorpiones</taxon>
        <taxon>Cheliferoidea</taxon>
        <taxon>Chernetidae</taxon>
        <taxon>Cordylochernes</taxon>
    </lineage>
</organism>
<dbReference type="Pfam" id="PF17921">
    <property type="entry name" value="Integrase_H2C2"/>
    <property type="match status" value="1"/>
</dbReference>
<evidence type="ECO:0000259" key="2">
    <source>
        <dbReference type="Pfam" id="PF17921"/>
    </source>
</evidence>
<feature type="domain" description="Integrase zinc-binding" evidence="2">
    <location>
        <begin position="34"/>
        <end position="86"/>
    </location>
</feature>
<sequence length="126" mass="15102">MEKPSNAELLPLYLRKEEITLEQGILLFEKRVIIPRKFRENMKKELHLVHMGVVKMKSLTRNFIWWSGMDGEIEEIARSCKECEFNEHTPKSESVHRWESAPTPWYRIHMDFAGPFMNNMFLIYSK</sequence>
<proteinExistence type="predicted"/>
<dbReference type="EMBL" id="CP092883">
    <property type="protein sequence ID" value="UYV82228.1"/>
    <property type="molecule type" value="Genomic_DNA"/>
</dbReference>
<reference evidence="3 4" key="1">
    <citation type="submission" date="2022-01" db="EMBL/GenBank/DDBJ databases">
        <title>A chromosomal length assembly of Cordylochernes scorpioides.</title>
        <authorList>
            <person name="Zeh D."/>
            <person name="Zeh J."/>
        </authorList>
    </citation>
    <scope>NUCLEOTIDE SEQUENCE [LARGE SCALE GENOMIC DNA]</scope>
    <source>
        <strain evidence="3">IN4F17</strain>
        <tissue evidence="3">Whole Body</tissue>
    </source>
</reference>
<dbReference type="Proteomes" id="UP001235939">
    <property type="component" value="Chromosome 21"/>
</dbReference>
<dbReference type="EC" id="2.7.7.49" evidence="1"/>
<dbReference type="InterPro" id="IPR041588">
    <property type="entry name" value="Integrase_H2C2"/>
</dbReference>
<dbReference type="InterPro" id="IPR050951">
    <property type="entry name" value="Retrovirus_Pol_polyprotein"/>
</dbReference>
<dbReference type="PANTHER" id="PTHR37984">
    <property type="entry name" value="PROTEIN CBG26694"/>
    <property type="match status" value="1"/>
</dbReference>
<keyword evidence="4" id="KW-1185">Reference proteome</keyword>
<dbReference type="PANTHER" id="PTHR37984:SF5">
    <property type="entry name" value="PROTEIN NYNRIN-LIKE"/>
    <property type="match status" value="1"/>
</dbReference>
<evidence type="ECO:0000313" key="3">
    <source>
        <dbReference type="EMBL" id="UYV82228.1"/>
    </source>
</evidence>
<protein>
    <recommendedName>
        <fullName evidence="1">RNA-directed DNA polymerase</fullName>
        <ecNumber evidence="1">2.7.7.49</ecNumber>
    </recommendedName>
</protein>
<name>A0ABY6LQW7_9ARAC</name>